<proteinExistence type="predicted"/>
<dbReference type="Pfam" id="PF20314">
    <property type="entry name" value="DUF6610"/>
    <property type="match status" value="1"/>
</dbReference>
<keyword evidence="2" id="KW-1185">Reference proteome</keyword>
<sequence length="224" mass="25495">MEIIKFVAHSKKVISIAQKYGWYPGARYTNLRDVKTFQFCSEGFLDINWKSYDFEMHLAAAAKVEPRITIARDVECIHSLDGIIREAEELLRHSTHVAIVPKDVLLNGRLQELIPKEFMLAYSVPTKYGGTKVTVESFDRPVHLLGGRPDVQRSLADVMKVFSIDCNRFTLDARYGDYFDGRRFIPHPMGGYEQCLTASIENINQLWTDYSVHPDVKALIGGPV</sequence>
<dbReference type="EMBL" id="MAUE01000041">
    <property type="protein sequence ID" value="OCW20883.1"/>
    <property type="molecule type" value="Genomic_DNA"/>
</dbReference>
<comment type="caution">
    <text evidence="1">The sequence shown here is derived from an EMBL/GenBank/DDBJ whole genome shotgun (WGS) entry which is preliminary data.</text>
</comment>
<dbReference type="InterPro" id="IPR046718">
    <property type="entry name" value="DUF6610"/>
</dbReference>
<accession>A0ABX2YTH3</accession>
<dbReference type="Proteomes" id="UP000095081">
    <property type="component" value="Unassembled WGS sequence"/>
</dbReference>
<gene>
    <name evidence="1" type="ORF">BBG20_24905</name>
</gene>
<name>A0ABX2YTH3_9PSED</name>
<reference evidence="1 2" key="1">
    <citation type="submission" date="2016-06" db="EMBL/GenBank/DDBJ databases">
        <title>Draft genome sequence of Pseudomonas sp. S1E40, a novel strain antagonistic activity to fungal plant pathogen.</title>
        <authorList>
            <person name="Tambong J.T."/>
            <person name="Tchagang C."/>
            <person name="Xu R."/>
        </authorList>
    </citation>
    <scope>NUCLEOTIDE SEQUENCE [LARGE SCALE GENOMIC DNA]</scope>
    <source>
        <strain evidence="1 2">S1E40</strain>
    </source>
</reference>
<protein>
    <submittedName>
        <fullName evidence="1">Uncharacterized protein</fullName>
    </submittedName>
</protein>
<evidence type="ECO:0000313" key="1">
    <source>
        <dbReference type="EMBL" id="OCW20883.1"/>
    </source>
</evidence>
<organism evidence="1 2">
    <name type="scientific">Pseudomonas aylmerensis</name>
    <dbReference type="NCBI Taxonomy" id="1869229"/>
    <lineage>
        <taxon>Bacteria</taxon>
        <taxon>Pseudomonadati</taxon>
        <taxon>Pseudomonadota</taxon>
        <taxon>Gammaproteobacteria</taxon>
        <taxon>Pseudomonadales</taxon>
        <taxon>Pseudomonadaceae</taxon>
        <taxon>Pseudomonas</taxon>
    </lineage>
</organism>
<evidence type="ECO:0000313" key="2">
    <source>
        <dbReference type="Proteomes" id="UP000095081"/>
    </source>
</evidence>